<reference evidence="3 6" key="2">
    <citation type="submission" date="2022-09" db="EMBL/GenBank/DDBJ databases">
        <title>complete genome sequences of Clostridium tetani str. KHSU-234311-028 isolated from soil.</title>
        <authorList>
            <person name="Sekizuka T."/>
            <person name="Shitada C."/>
            <person name="Takahashi M."/>
            <person name="Kuroda M."/>
        </authorList>
    </citation>
    <scope>NUCLEOTIDE SEQUENCE [LARGE SCALE GENOMIC DNA]</scope>
    <source>
        <strain evidence="3 6">KHSU-234311-028</strain>
    </source>
</reference>
<feature type="transmembrane region" description="Helical" evidence="1">
    <location>
        <begin position="72"/>
        <end position="91"/>
    </location>
</feature>
<name>A0A4Q0VCA8_CLOTA</name>
<feature type="transmembrane region" description="Helical" evidence="1">
    <location>
        <begin position="16"/>
        <end position="40"/>
    </location>
</feature>
<gene>
    <name evidence="4" type="ORF">DP130_04255</name>
    <name evidence="3" type="ORF">K234311028_13600</name>
</gene>
<sequence length="305" mass="34411">MEKNVIKRKSQKKDRFSVIVSIGLWCVAVLYILALAKIVVLKNGFNTELRSLSLIPFEFISDFFTMDTSIDVLLKNCFGNFAIFIPMGILLPALVKNIHGKKVVFICFFISLTIEVAQYIVGFGITDIDDLILNTLGGAVGVLLYFKLLKKIDNKAKASIASLSFLSIFGITGVLSLWLYQPNILPPQIKVINQEVMGGINTDKPDIKVLCKDIKDNILFTQTVNTDNPKELKFMVDEDTQFFTKTIGAQYSPNGNVQKTFVTYGKTTKEWLEKLVKEDKATLSLWISEDNKCNAVLVWRWESKE</sequence>
<feature type="domain" description="VanZ-like" evidence="2">
    <location>
        <begin position="29"/>
        <end position="146"/>
    </location>
</feature>
<evidence type="ECO:0000256" key="1">
    <source>
        <dbReference type="SAM" id="Phobius"/>
    </source>
</evidence>
<feature type="transmembrane region" description="Helical" evidence="1">
    <location>
        <begin position="103"/>
        <end position="125"/>
    </location>
</feature>
<evidence type="ECO:0000313" key="6">
    <source>
        <dbReference type="Proteomes" id="UP001321763"/>
    </source>
</evidence>
<feature type="transmembrane region" description="Helical" evidence="1">
    <location>
        <begin position="160"/>
        <end position="180"/>
    </location>
</feature>
<dbReference type="PANTHER" id="PTHR36834">
    <property type="entry name" value="MEMBRANE PROTEIN-RELATED"/>
    <property type="match status" value="1"/>
</dbReference>
<dbReference type="RefSeq" id="WP_129029388.1">
    <property type="nucleotide sequence ID" value="NZ_AP026818.1"/>
</dbReference>
<evidence type="ECO:0000259" key="2">
    <source>
        <dbReference type="Pfam" id="PF04892"/>
    </source>
</evidence>
<dbReference type="EMBL" id="QMAP01000004">
    <property type="protein sequence ID" value="RXI49278.1"/>
    <property type="molecule type" value="Genomic_DNA"/>
</dbReference>
<dbReference type="PANTHER" id="PTHR36834:SF1">
    <property type="entry name" value="INTEGRAL MEMBRANE PROTEIN"/>
    <property type="match status" value="1"/>
</dbReference>
<evidence type="ECO:0000313" key="4">
    <source>
        <dbReference type="EMBL" id="RXI49278.1"/>
    </source>
</evidence>
<protein>
    <submittedName>
        <fullName evidence="3">VanZ family protein</fullName>
    </submittedName>
</protein>
<dbReference type="Proteomes" id="UP000290921">
    <property type="component" value="Unassembled WGS sequence"/>
</dbReference>
<evidence type="ECO:0000313" key="3">
    <source>
        <dbReference type="EMBL" id="BDR81114.1"/>
    </source>
</evidence>
<dbReference type="InterPro" id="IPR006976">
    <property type="entry name" value="VanZ-like"/>
</dbReference>
<keyword evidence="1" id="KW-1133">Transmembrane helix</keyword>
<dbReference type="AlphaFoldDB" id="A0A4Q0VCA8"/>
<evidence type="ECO:0000313" key="5">
    <source>
        <dbReference type="Proteomes" id="UP000290921"/>
    </source>
</evidence>
<dbReference type="Proteomes" id="UP001321763">
    <property type="component" value="Chromosome"/>
</dbReference>
<feature type="transmembrane region" description="Helical" evidence="1">
    <location>
        <begin position="131"/>
        <end position="148"/>
    </location>
</feature>
<dbReference type="Pfam" id="PF04892">
    <property type="entry name" value="VanZ"/>
    <property type="match status" value="1"/>
</dbReference>
<organism evidence="4 5">
    <name type="scientific">Clostridium tetani</name>
    <dbReference type="NCBI Taxonomy" id="1513"/>
    <lineage>
        <taxon>Bacteria</taxon>
        <taxon>Bacillati</taxon>
        <taxon>Bacillota</taxon>
        <taxon>Clostridia</taxon>
        <taxon>Eubacteriales</taxon>
        <taxon>Clostridiaceae</taxon>
        <taxon>Clostridium</taxon>
    </lineage>
</organism>
<accession>A0A4Q0VCA8</accession>
<reference evidence="4 5" key="1">
    <citation type="submission" date="2018-06" db="EMBL/GenBank/DDBJ databases">
        <title>Genome conservation of Clostridium tetani.</title>
        <authorList>
            <person name="Bruggemann H."/>
            <person name="Popoff M.R."/>
        </authorList>
    </citation>
    <scope>NUCLEOTIDE SEQUENCE [LARGE SCALE GENOMIC DNA]</scope>
    <source>
        <strain evidence="4 5">2017.061</strain>
    </source>
</reference>
<proteinExistence type="predicted"/>
<keyword evidence="1" id="KW-0812">Transmembrane</keyword>
<keyword evidence="1" id="KW-0472">Membrane</keyword>
<dbReference type="EMBL" id="AP026818">
    <property type="protein sequence ID" value="BDR81114.1"/>
    <property type="molecule type" value="Genomic_DNA"/>
</dbReference>
<dbReference type="InterPro" id="IPR053150">
    <property type="entry name" value="Teicoplanin_resist-assoc"/>
</dbReference>